<feature type="region of interest" description="Disordered" evidence="6">
    <location>
        <begin position="1"/>
        <end position="29"/>
    </location>
</feature>
<dbReference type="OrthoDB" id="5966927at2759"/>
<dbReference type="InterPro" id="IPR042321">
    <property type="entry name" value="Ima1"/>
</dbReference>
<feature type="transmembrane region" description="Helical" evidence="7">
    <location>
        <begin position="242"/>
        <end position="260"/>
    </location>
</feature>
<dbReference type="RefSeq" id="XP_025376870.1">
    <property type="nucleotide sequence ID" value="XM_025523632.1"/>
</dbReference>
<dbReference type="InterPro" id="IPR018617">
    <property type="entry name" value="Ima1_N"/>
</dbReference>
<proteinExistence type="predicted"/>
<name>A0A316YKG3_9BASI</name>
<dbReference type="Pfam" id="PF09779">
    <property type="entry name" value="Ima1_N"/>
    <property type="match status" value="1"/>
</dbReference>
<evidence type="ECO:0000256" key="4">
    <source>
        <dbReference type="ARBA" id="ARBA00023136"/>
    </source>
</evidence>
<dbReference type="PANTHER" id="PTHR28538:SF1">
    <property type="entry name" value="INTEGRAL INNER NUCLEAR MEMBRANE PROTEIN IMA1"/>
    <property type="match status" value="1"/>
</dbReference>
<feature type="region of interest" description="Disordered" evidence="6">
    <location>
        <begin position="213"/>
        <end position="235"/>
    </location>
</feature>
<dbReference type="AlphaFoldDB" id="A0A316YKG3"/>
<feature type="domain" description="Ima1 N-terminal" evidence="8">
    <location>
        <begin position="76"/>
        <end position="189"/>
    </location>
</feature>
<evidence type="ECO:0000256" key="6">
    <source>
        <dbReference type="SAM" id="MobiDB-lite"/>
    </source>
</evidence>
<feature type="transmembrane region" description="Helical" evidence="7">
    <location>
        <begin position="514"/>
        <end position="535"/>
    </location>
</feature>
<evidence type="ECO:0000259" key="8">
    <source>
        <dbReference type="Pfam" id="PF09779"/>
    </source>
</evidence>
<keyword evidence="2 7" id="KW-0812">Transmembrane</keyword>
<evidence type="ECO:0000313" key="9">
    <source>
        <dbReference type="EMBL" id="PWN89672.1"/>
    </source>
</evidence>
<feature type="transmembrane region" description="Helical" evidence="7">
    <location>
        <begin position="339"/>
        <end position="356"/>
    </location>
</feature>
<evidence type="ECO:0000256" key="1">
    <source>
        <dbReference type="ARBA" id="ARBA00004473"/>
    </source>
</evidence>
<feature type="compositionally biased region" description="Basic and acidic residues" evidence="6">
    <location>
        <begin position="213"/>
        <end position="232"/>
    </location>
</feature>
<dbReference type="GO" id="GO:0044732">
    <property type="term" value="C:mitotic spindle pole body"/>
    <property type="evidence" value="ECO:0007669"/>
    <property type="project" value="TreeGrafter"/>
</dbReference>
<accession>A0A316YKG3</accession>
<evidence type="ECO:0000256" key="7">
    <source>
        <dbReference type="SAM" id="Phobius"/>
    </source>
</evidence>
<keyword evidence="5" id="KW-0539">Nucleus</keyword>
<reference evidence="9 10" key="1">
    <citation type="journal article" date="2018" name="Mol. Biol. Evol.">
        <title>Broad Genomic Sampling Reveals a Smut Pathogenic Ancestry of the Fungal Clade Ustilaginomycotina.</title>
        <authorList>
            <person name="Kijpornyongpan T."/>
            <person name="Mondo S.J."/>
            <person name="Barry K."/>
            <person name="Sandor L."/>
            <person name="Lee J."/>
            <person name="Lipzen A."/>
            <person name="Pangilinan J."/>
            <person name="LaButti K."/>
            <person name="Hainaut M."/>
            <person name="Henrissat B."/>
            <person name="Grigoriev I.V."/>
            <person name="Spatafora J.W."/>
            <person name="Aime M.C."/>
        </authorList>
    </citation>
    <scope>NUCLEOTIDE SEQUENCE [LARGE SCALE GENOMIC DNA]</scope>
    <source>
        <strain evidence="9 10">MCA 4198</strain>
    </source>
</reference>
<gene>
    <name evidence="9" type="ORF">FA10DRAFT_280624</name>
</gene>
<evidence type="ECO:0000256" key="5">
    <source>
        <dbReference type="ARBA" id="ARBA00023242"/>
    </source>
</evidence>
<dbReference type="GeneID" id="37045548"/>
<dbReference type="STRING" id="215250.A0A316YKG3"/>
<keyword evidence="3 7" id="KW-1133">Transmembrane helix</keyword>
<comment type="subcellular location">
    <subcellularLocation>
        <location evidence="1">Nucleus inner membrane</location>
        <topology evidence="1">Multi-pass membrane protein</topology>
    </subcellularLocation>
</comment>
<keyword evidence="10" id="KW-1185">Reference proteome</keyword>
<dbReference type="InParanoid" id="A0A316YKG3"/>
<feature type="compositionally biased region" description="Basic residues" evidence="6">
    <location>
        <begin position="9"/>
        <end position="18"/>
    </location>
</feature>
<dbReference type="GO" id="GO:0034506">
    <property type="term" value="C:chromosome, centromeric core domain"/>
    <property type="evidence" value="ECO:0007669"/>
    <property type="project" value="TreeGrafter"/>
</dbReference>
<dbReference type="GO" id="GO:0071765">
    <property type="term" value="P:nuclear inner membrane organization"/>
    <property type="evidence" value="ECO:0007669"/>
    <property type="project" value="InterPro"/>
</dbReference>
<evidence type="ECO:0000256" key="2">
    <source>
        <dbReference type="ARBA" id="ARBA00022692"/>
    </source>
</evidence>
<dbReference type="PANTHER" id="PTHR28538">
    <property type="entry name" value="INTEGRAL INNER NUCLEAR MEMBRANE PROTEIN IMA1"/>
    <property type="match status" value="1"/>
</dbReference>
<organism evidence="9 10">
    <name type="scientific">Acaromyces ingoldii</name>
    <dbReference type="NCBI Taxonomy" id="215250"/>
    <lineage>
        <taxon>Eukaryota</taxon>
        <taxon>Fungi</taxon>
        <taxon>Dikarya</taxon>
        <taxon>Basidiomycota</taxon>
        <taxon>Ustilaginomycotina</taxon>
        <taxon>Exobasidiomycetes</taxon>
        <taxon>Exobasidiales</taxon>
        <taxon>Cryptobasidiaceae</taxon>
        <taxon>Acaromyces</taxon>
    </lineage>
</organism>
<keyword evidence="4 7" id="KW-0472">Membrane</keyword>
<dbReference type="Proteomes" id="UP000245768">
    <property type="component" value="Unassembled WGS sequence"/>
</dbReference>
<protein>
    <recommendedName>
        <fullName evidence="8">Ima1 N-terminal domain-containing protein</fullName>
    </recommendedName>
</protein>
<dbReference type="EMBL" id="KZ819637">
    <property type="protein sequence ID" value="PWN89672.1"/>
    <property type="molecule type" value="Genomic_DNA"/>
</dbReference>
<feature type="region of interest" description="Disordered" evidence="6">
    <location>
        <begin position="376"/>
        <end position="402"/>
    </location>
</feature>
<evidence type="ECO:0000256" key="3">
    <source>
        <dbReference type="ARBA" id="ARBA00022989"/>
    </source>
</evidence>
<feature type="transmembrane region" description="Helical" evidence="7">
    <location>
        <begin position="266"/>
        <end position="288"/>
    </location>
</feature>
<evidence type="ECO:0000313" key="10">
    <source>
        <dbReference type="Proteomes" id="UP000245768"/>
    </source>
</evidence>
<sequence length="569" mass="62035">MMSFLPGRQGRRWQRRRRKGDDEGEGDSGAYPTRRCHFCNEVSLIVPPLPPSDEHQDDLGGTSSASTLRRSVGTVQEAWYCSSCRCWNRYDAAQVGGLATWDESMACVASPPPPPPSSRPLSASAPIKSKSLFCHTCQTNQTLVLSMLASHDAEGESDLDDVGHGREREWREALQRRYPPLCKACQPMVQARIEEKDRMARQLIYKSLLERRARKDDQTNGSRRPDDEEKTGRRGGNSARGFVWLLCTVSGFLVALHGLVRPVSSSAASAHASLVVVSILLSIVSLSYNPSHLFFADADHRRIQGLDVWLGTQHSLLFVRTATLLILSPSLRWPLDETVVRPALSFVSLLLQFWLLKHAFTAVRLRSPQRVTLRSRPVELSDASSSSRPATDPLAGALPLSLADGLPSSDPMSSALDELLQSPHTTHNGLAQGGQDEEMDWTPTTAAPAVADVGAAGVTLGPQRFFGPKEVPTGLEDLFGAALALRDEDDDEQAHEERAKAAKTLNAQGAAAKLWPAALAGALVVAAAIAVAWLATPVTERDLWEAWERRGNGLESGPAWGFLREMDPA</sequence>
<dbReference type="GO" id="GO:0034992">
    <property type="term" value="C:microtubule organizing center attachment site"/>
    <property type="evidence" value="ECO:0007669"/>
    <property type="project" value="TreeGrafter"/>
</dbReference>
<dbReference type="GO" id="GO:0005637">
    <property type="term" value="C:nuclear inner membrane"/>
    <property type="evidence" value="ECO:0007669"/>
    <property type="project" value="UniProtKB-SubCell"/>
</dbReference>